<evidence type="ECO:0000313" key="3">
    <source>
        <dbReference type="EMBL" id="MBF6298472.1"/>
    </source>
</evidence>
<comment type="caution">
    <text evidence="3">The sequence shown here is derived from an EMBL/GenBank/DDBJ whole genome shotgun (WGS) entry which is preliminary data.</text>
</comment>
<sequence>MRRRTISLAVLNASEQTGIARTAAAKLGNQGFQIYTTDNFPKERPLPPGSGTRPDTRPRPWPPRFPEPPWRKRTSSAASSRWSSARITPARSARPFLSATRSRTWLHPRRRPRSRCRPTWST</sequence>
<evidence type="ECO:0000259" key="2">
    <source>
        <dbReference type="Pfam" id="PF13399"/>
    </source>
</evidence>
<dbReference type="EMBL" id="JADLQX010000008">
    <property type="protein sequence ID" value="MBF6298472.1"/>
    <property type="molecule type" value="Genomic_DNA"/>
</dbReference>
<reference evidence="3 4" key="1">
    <citation type="submission" date="2020-10" db="EMBL/GenBank/DDBJ databases">
        <title>Identification of Nocardia species via Next-generation sequencing and recognition of intraspecies genetic diversity.</title>
        <authorList>
            <person name="Li P."/>
            <person name="Li P."/>
            <person name="Lu B."/>
        </authorList>
    </citation>
    <scope>NUCLEOTIDE SEQUENCE [LARGE SCALE GENOMIC DNA]</scope>
    <source>
        <strain evidence="3 4">BJ06-0157</strain>
    </source>
</reference>
<feature type="domain" description="LytR/CpsA/Psr regulator C-terminal" evidence="2">
    <location>
        <begin position="6"/>
        <end position="42"/>
    </location>
</feature>
<feature type="region of interest" description="Disordered" evidence="1">
    <location>
        <begin position="37"/>
        <end position="122"/>
    </location>
</feature>
<dbReference type="InterPro" id="IPR027381">
    <property type="entry name" value="LytR/CpsA/Psr_C"/>
</dbReference>
<gene>
    <name evidence="3" type="ORF">IU459_13080</name>
</gene>
<accession>A0ABS0CRP5</accession>
<keyword evidence="4" id="KW-1185">Reference proteome</keyword>
<evidence type="ECO:0000256" key="1">
    <source>
        <dbReference type="SAM" id="MobiDB-lite"/>
    </source>
</evidence>
<name>A0ABS0CRP5_9NOCA</name>
<protein>
    <submittedName>
        <fullName evidence="3">LytR C-terminal domain-containing protein</fullName>
    </submittedName>
</protein>
<feature type="compositionally biased region" description="Low complexity" evidence="1">
    <location>
        <begin position="75"/>
        <end position="86"/>
    </location>
</feature>
<proteinExistence type="predicted"/>
<evidence type="ECO:0000313" key="4">
    <source>
        <dbReference type="Proteomes" id="UP000702209"/>
    </source>
</evidence>
<dbReference type="Proteomes" id="UP000702209">
    <property type="component" value="Unassembled WGS sequence"/>
</dbReference>
<dbReference type="Gene3D" id="3.30.70.2390">
    <property type="match status" value="1"/>
</dbReference>
<feature type="compositionally biased region" description="Basic residues" evidence="1">
    <location>
        <begin position="104"/>
        <end position="116"/>
    </location>
</feature>
<feature type="compositionally biased region" description="Pro residues" evidence="1">
    <location>
        <begin position="59"/>
        <end position="68"/>
    </location>
</feature>
<organism evidence="3 4">
    <name type="scientific">Nocardia amamiensis</name>
    <dbReference type="NCBI Taxonomy" id="404578"/>
    <lineage>
        <taxon>Bacteria</taxon>
        <taxon>Bacillati</taxon>
        <taxon>Actinomycetota</taxon>
        <taxon>Actinomycetes</taxon>
        <taxon>Mycobacteriales</taxon>
        <taxon>Nocardiaceae</taxon>
        <taxon>Nocardia</taxon>
    </lineage>
</organism>
<dbReference type="Pfam" id="PF13399">
    <property type="entry name" value="LytR_C"/>
    <property type="match status" value="1"/>
</dbReference>